<reference evidence="1 2" key="1">
    <citation type="submission" date="2019-05" db="EMBL/GenBank/DDBJ databases">
        <title>Another draft genome of Portunus trituberculatus and its Hox gene families provides insights of decapod evolution.</title>
        <authorList>
            <person name="Jeong J.-H."/>
            <person name="Song I."/>
            <person name="Kim S."/>
            <person name="Choi T."/>
            <person name="Kim D."/>
            <person name="Ryu S."/>
            <person name="Kim W."/>
        </authorList>
    </citation>
    <scope>NUCLEOTIDE SEQUENCE [LARGE SCALE GENOMIC DNA]</scope>
    <source>
        <tissue evidence="1">Muscle</tissue>
    </source>
</reference>
<organism evidence="1 2">
    <name type="scientific">Portunus trituberculatus</name>
    <name type="common">Swimming crab</name>
    <name type="synonym">Neptunus trituberculatus</name>
    <dbReference type="NCBI Taxonomy" id="210409"/>
    <lineage>
        <taxon>Eukaryota</taxon>
        <taxon>Metazoa</taxon>
        <taxon>Ecdysozoa</taxon>
        <taxon>Arthropoda</taxon>
        <taxon>Crustacea</taxon>
        <taxon>Multicrustacea</taxon>
        <taxon>Malacostraca</taxon>
        <taxon>Eumalacostraca</taxon>
        <taxon>Eucarida</taxon>
        <taxon>Decapoda</taxon>
        <taxon>Pleocyemata</taxon>
        <taxon>Brachyura</taxon>
        <taxon>Eubrachyura</taxon>
        <taxon>Portunoidea</taxon>
        <taxon>Portunidae</taxon>
        <taxon>Portuninae</taxon>
        <taxon>Portunus</taxon>
    </lineage>
</organism>
<dbReference type="EMBL" id="VSRR010002707">
    <property type="protein sequence ID" value="MPC32839.1"/>
    <property type="molecule type" value="Genomic_DNA"/>
</dbReference>
<gene>
    <name evidence="1" type="ORF">E2C01_026170</name>
</gene>
<keyword evidence="2" id="KW-1185">Reference proteome</keyword>
<protein>
    <submittedName>
        <fullName evidence="1">Uncharacterized protein</fullName>
    </submittedName>
</protein>
<comment type="caution">
    <text evidence="1">The sequence shown here is derived from an EMBL/GenBank/DDBJ whole genome shotgun (WGS) entry which is preliminary data.</text>
</comment>
<proteinExistence type="predicted"/>
<dbReference type="AlphaFoldDB" id="A0A5B7EHX4"/>
<name>A0A5B7EHX4_PORTR</name>
<dbReference type="Proteomes" id="UP000324222">
    <property type="component" value="Unassembled WGS sequence"/>
</dbReference>
<sequence>MRAASVHHQIFRLVGRRRLRRRRCSRGTHRSEFKAGMNTPSLPAAGAADTTLLLVLRVKIKEALVKACHEPCTG</sequence>
<evidence type="ECO:0000313" key="2">
    <source>
        <dbReference type="Proteomes" id="UP000324222"/>
    </source>
</evidence>
<accession>A0A5B7EHX4</accession>
<evidence type="ECO:0000313" key="1">
    <source>
        <dbReference type="EMBL" id="MPC32839.1"/>
    </source>
</evidence>